<dbReference type="AlphaFoldDB" id="A0A4R1I3N3"/>
<proteinExistence type="predicted"/>
<evidence type="ECO:0000313" key="2">
    <source>
        <dbReference type="Proteomes" id="UP000295560"/>
    </source>
</evidence>
<gene>
    <name evidence="1" type="ORF">EV378_2988</name>
</gene>
<name>A0A4R1I3N3_PSEEN</name>
<comment type="caution">
    <text evidence="1">The sequence shown here is derived from an EMBL/GenBank/DDBJ whole genome shotgun (WGS) entry which is preliminary data.</text>
</comment>
<evidence type="ECO:0000313" key="1">
    <source>
        <dbReference type="EMBL" id="TCK27129.1"/>
    </source>
</evidence>
<accession>A0A4R1I3N3</accession>
<keyword evidence="2" id="KW-1185">Reference proteome</keyword>
<dbReference type="Proteomes" id="UP000295560">
    <property type="component" value="Unassembled WGS sequence"/>
</dbReference>
<sequence length="64" mass="7178">MSIDVRAVPGLYGSIVTQFVTHPRPVFVWHPVDLATPDRAAARGRPSMQPPADFVQLRPRDVVW</sequence>
<dbReference type="EMBL" id="SMFZ01000001">
    <property type="protein sequence ID" value="TCK27129.1"/>
    <property type="molecule type" value="Genomic_DNA"/>
</dbReference>
<organism evidence="1 2">
    <name type="scientific">Pseudonocardia endophytica</name>
    <dbReference type="NCBI Taxonomy" id="401976"/>
    <lineage>
        <taxon>Bacteria</taxon>
        <taxon>Bacillati</taxon>
        <taxon>Actinomycetota</taxon>
        <taxon>Actinomycetes</taxon>
        <taxon>Pseudonocardiales</taxon>
        <taxon>Pseudonocardiaceae</taxon>
        <taxon>Pseudonocardia</taxon>
    </lineage>
</organism>
<protein>
    <submittedName>
        <fullName evidence="1">Uncharacterized protein</fullName>
    </submittedName>
</protein>
<reference evidence="1 2" key="1">
    <citation type="submission" date="2019-03" db="EMBL/GenBank/DDBJ databases">
        <title>Sequencing the genomes of 1000 actinobacteria strains.</title>
        <authorList>
            <person name="Klenk H.-P."/>
        </authorList>
    </citation>
    <scope>NUCLEOTIDE SEQUENCE [LARGE SCALE GENOMIC DNA]</scope>
    <source>
        <strain evidence="1 2">DSM 44969</strain>
    </source>
</reference>